<protein>
    <recommendedName>
        <fullName evidence="4">Membrane protein 6-pyruvoyl-tetrahydropterin synthase-related domain-containing protein</fullName>
    </recommendedName>
</protein>
<feature type="transmembrane region" description="Helical" evidence="1">
    <location>
        <begin position="363"/>
        <end position="384"/>
    </location>
</feature>
<organism evidence="2 3">
    <name type="scientific">Leptospira bouyouniensis</name>
    <dbReference type="NCBI Taxonomy" id="2484911"/>
    <lineage>
        <taxon>Bacteria</taxon>
        <taxon>Pseudomonadati</taxon>
        <taxon>Spirochaetota</taxon>
        <taxon>Spirochaetia</taxon>
        <taxon>Leptospirales</taxon>
        <taxon>Leptospiraceae</taxon>
        <taxon>Leptospira</taxon>
    </lineage>
</organism>
<gene>
    <name evidence="2" type="ORF">EHQ43_10445</name>
</gene>
<comment type="caution">
    <text evidence="2">The sequence shown here is derived from an EMBL/GenBank/DDBJ whole genome shotgun (WGS) entry which is preliminary data.</text>
</comment>
<keyword evidence="1" id="KW-0472">Membrane</keyword>
<feature type="transmembrane region" description="Helical" evidence="1">
    <location>
        <begin position="760"/>
        <end position="781"/>
    </location>
</feature>
<feature type="transmembrane region" description="Helical" evidence="1">
    <location>
        <begin position="312"/>
        <end position="329"/>
    </location>
</feature>
<feature type="transmembrane region" description="Helical" evidence="1">
    <location>
        <begin position="396"/>
        <end position="414"/>
    </location>
</feature>
<feature type="transmembrane region" description="Helical" evidence="1">
    <location>
        <begin position="78"/>
        <end position="96"/>
    </location>
</feature>
<dbReference type="AlphaFoldDB" id="A0A7I0HR76"/>
<dbReference type="Proteomes" id="UP000297641">
    <property type="component" value="Unassembled WGS sequence"/>
</dbReference>
<reference evidence="2 3" key="1">
    <citation type="journal article" date="2019" name="PLoS Negl. Trop. Dis.">
        <title>Revisiting the worldwide diversity of Leptospira species in the environment.</title>
        <authorList>
            <person name="Vincent A.T."/>
            <person name="Schiettekatte O."/>
            <person name="Bourhy P."/>
            <person name="Veyrier F.J."/>
            <person name="Picardeau M."/>
        </authorList>
    </citation>
    <scope>NUCLEOTIDE SEQUENCE [LARGE SCALE GENOMIC DNA]</scope>
    <source>
        <strain evidence="2 3">201800273</strain>
    </source>
</reference>
<evidence type="ECO:0008006" key="4">
    <source>
        <dbReference type="Google" id="ProtNLM"/>
    </source>
</evidence>
<feature type="transmembrane region" description="Helical" evidence="1">
    <location>
        <begin position="239"/>
        <end position="258"/>
    </location>
</feature>
<keyword evidence="1" id="KW-1133">Transmembrane helix</keyword>
<feature type="transmembrane region" description="Helical" evidence="1">
    <location>
        <begin position="12"/>
        <end position="31"/>
    </location>
</feature>
<sequence>MPAKFLSKSIWTNIVIYVTFIVVILTFVFKFKYLFTGETLSGWDTPGHVVLAKEFAILFEKGLGIGWSDIWFGGFPVFYFYPPFYYFLVYIIHLIFSISIESAFGISIFFTICLLGFSIYTIGNHFFWKRFPLNIRLLLGISSILFYFNYAGEGLQGTSIVGIVEGTVISSFTHGLFLLGIVYLDQFRLKQKLNSLVLFIGTTSLVFYSHLLSSIFYSFVLFTYFIIYRKFWLKHIKELFLSFVFVLIFISPVLFHFFKYAEYASSVFYGYSYPPILSILSRDVYDQALKASQFGENITVAFLIELLRSGRWIYLLIIILMTFHMRSLLNFVRSRFLTTVFMVFFWLSLDYSFGYIIPNIKIHNYRAFDCFFIVFSILMPLVIVHSVRTQKKFLPLLPILISIVFIQFYLFIHFDPIKYQEYKSPIWKEARSDDELYLYDRLLSKLKELPKDTIIQPEIIKSKSLFGGPHFWIPLFYEAGIKNNLGLTVESSYYSTLVFNWESFGFSHTFRWGTEIDLRENLLSLKKENEVGYFLNFLTRSGVNYLMGFSPEFTDFIKQSRVRLEIVATEGPFKIVKILQKQNNNFIKPIGLIHAETLNQNKEFGYQHFLKTSNLMQMYLMNLGYQTKIIRISRNNLDQLDLILPSLSSLILITDQNGLGEISWLKNLDQKGIPTFMLGETSLTRSADTTEENLSVFLNQLPKFMKGEEFFQPSHTFFEQKRSTNGIVLLDDAAKEYWIPYSKDKQKEMTVTLPELSGKLYLGFMIASFLLFLLGLVLTKIEYFSFSKAKM</sequence>
<accession>A0A7I0HR76</accession>
<feature type="transmembrane region" description="Helical" evidence="1">
    <location>
        <begin position="103"/>
        <end position="127"/>
    </location>
</feature>
<evidence type="ECO:0000256" key="1">
    <source>
        <dbReference type="SAM" id="Phobius"/>
    </source>
</evidence>
<proteinExistence type="predicted"/>
<dbReference type="EMBL" id="RQFT01000010">
    <property type="protein sequence ID" value="TGL04709.1"/>
    <property type="molecule type" value="Genomic_DNA"/>
</dbReference>
<name>A0A7I0HR76_9LEPT</name>
<feature type="transmembrane region" description="Helical" evidence="1">
    <location>
        <begin position="163"/>
        <end position="184"/>
    </location>
</feature>
<evidence type="ECO:0000313" key="2">
    <source>
        <dbReference type="EMBL" id="TGL04709.1"/>
    </source>
</evidence>
<feature type="transmembrane region" description="Helical" evidence="1">
    <location>
        <begin position="196"/>
        <end position="227"/>
    </location>
</feature>
<feature type="transmembrane region" description="Helical" evidence="1">
    <location>
        <begin position="336"/>
        <end position="357"/>
    </location>
</feature>
<keyword evidence="1" id="KW-0812">Transmembrane</keyword>
<evidence type="ECO:0000313" key="3">
    <source>
        <dbReference type="Proteomes" id="UP000297641"/>
    </source>
</evidence>
<dbReference type="RefSeq" id="WP_135771175.1">
    <property type="nucleotide sequence ID" value="NZ_RQFT01000010.1"/>
</dbReference>
<feature type="transmembrane region" description="Helical" evidence="1">
    <location>
        <begin position="133"/>
        <end position="151"/>
    </location>
</feature>